<evidence type="ECO:0000313" key="9">
    <source>
        <dbReference type="EMBL" id="GAP13415.1"/>
    </source>
</evidence>
<evidence type="ECO:0000256" key="1">
    <source>
        <dbReference type="ARBA" id="ARBA00006272"/>
    </source>
</evidence>
<dbReference type="CDD" id="cd05656">
    <property type="entry name" value="M42_Frv"/>
    <property type="match status" value="1"/>
</dbReference>
<dbReference type="AlphaFoldDB" id="A0A0S7B7Y9"/>
<dbReference type="STRING" id="360412.LARV_01169"/>
<dbReference type="SUPFAM" id="SSF53187">
    <property type="entry name" value="Zn-dependent exopeptidases"/>
    <property type="match status" value="1"/>
</dbReference>
<protein>
    <submittedName>
        <fullName evidence="9">Cellulase M</fullName>
    </submittedName>
</protein>
<dbReference type="Proteomes" id="UP000055060">
    <property type="component" value="Unassembled WGS sequence"/>
</dbReference>
<reference evidence="9" key="1">
    <citation type="submission" date="2015-07" db="EMBL/GenBank/DDBJ databases">
        <title>Draft Genome Sequences of Anaerolinea thermolimosa IMO-1, Bellilinea caldifistulae GOMI-1, Leptolinea tardivitalis YMTK-2, Levilinea saccharolytica KIBI-1,Longilinea arvoryzae KOME-1, Previously Described as Members of the Anaerolineaceae (Chloroflexi).</title>
        <authorList>
            <person name="Sekiguchi Y."/>
            <person name="Ohashi A."/>
            <person name="Matsuura N."/>
            <person name="Tourlousse M.D."/>
        </authorList>
    </citation>
    <scope>NUCLEOTIDE SEQUENCE [LARGE SCALE GENOMIC DNA]</scope>
    <source>
        <strain evidence="9">KOME-1</strain>
    </source>
</reference>
<comment type="similarity">
    <text evidence="1 6">Belongs to the peptidase M42 family.</text>
</comment>
<dbReference type="SUPFAM" id="SSF101821">
    <property type="entry name" value="Aminopeptidase/glucanase lid domain"/>
    <property type="match status" value="1"/>
</dbReference>
<feature type="binding site" evidence="8">
    <location>
        <position position="219"/>
    </location>
    <ligand>
        <name>Zn(2+)</name>
        <dbReference type="ChEBI" id="CHEBI:29105"/>
        <label>1</label>
    </ligand>
</feature>
<feature type="binding site" evidence="8">
    <location>
        <position position="63"/>
    </location>
    <ligand>
        <name>Zn(2+)</name>
        <dbReference type="ChEBI" id="CHEBI:29105"/>
        <label>1</label>
    </ligand>
</feature>
<dbReference type="InterPro" id="IPR023367">
    <property type="entry name" value="Peptidase_M42_dom2"/>
</dbReference>
<evidence type="ECO:0000256" key="5">
    <source>
        <dbReference type="ARBA" id="ARBA00022801"/>
    </source>
</evidence>
<dbReference type="EMBL" id="DF967972">
    <property type="protein sequence ID" value="GAP13415.1"/>
    <property type="molecule type" value="Genomic_DNA"/>
</dbReference>
<feature type="binding site" evidence="8">
    <location>
        <position position="197"/>
    </location>
    <ligand>
        <name>Zn(2+)</name>
        <dbReference type="ChEBI" id="CHEBI:29105"/>
        <label>2</label>
    </ligand>
</feature>
<evidence type="ECO:0000256" key="2">
    <source>
        <dbReference type="ARBA" id="ARBA00022438"/>
    </source>
</evidence>
<keyword evidence="5" id="KW-0378">Hydrolase</keyword>
<evidence type="ECO:0000313" key="10">
    <source>
        <dbReference type="Proteomes" id="UP000055060"/>
    </source>
</evidence>
<accession>A0A0S7B7Y9</accession>
<dbReference type="GO" id="GO:0004177">
    <property type="term" value="F:aminopeptidase activity"/>
    <property type="evidence" value="ECO:0007669"/>
    <property type="project" value="UniProtKB-UniRule"/>
</dbReference>
<feature type="active site" description="Proton acceptor" evidence="7">
    <location>
        <position position="196"/>
    </location>
</feature>
<evidence type="ECO:0000256" key="7">
    <source>
        <dbReference type="PIRSR" id="PIRSR001123-1"/>
    </source>
</evidence>
<evidence type="ECO:0000256" key="4">
    <source>
        <dbReference type="ARBA" id="ARBA00022723"/>
    </source>
</evidence>
<name>A0A0S7B7Y9_9CHLR</name>
<feature type="binding site" evidence="8">
    <location>
        <position position="164"/>
    </location>
    <ligand>
        <name>Zn(2+)</name>
        <dbReference type="ChEBI" id="CHEBI:29105"/>
        <label>1</label>
    </ligand>
</feature>
<feature type="binding site" evidence="8">
    <location>
        <position position="305"/>
    </location>
    <ligand>
        <name>Zn(2+)</name>
        <dbReference type="ChEBI" id="CHEBI:29105"/>
        <label>2</label>
    </ligand>
</feature>
<dbReference type="InterPro" id="IPR008007">
    <property type="entry name" value="Peptidase_M42"/>
</dbReference>
<evidence type="ECO:0000256" key="8">
    <source>
        <dbReference type="PIRSR" id="PIRSR001123-2"/>
    </source>
</evidence>
<sequence>MKALIQKLVESIGPSGYESKVRELVQAEIGDAASDFQVDALGNLIVRVGKKSAGGQRVMLSAHMDEIGVIATHIDENGFVRFTTVGGVSPRTCYSGRVVFVNGARGVIGGDRPDSPTAMHTIEQLFIDVGATSRENCPVKVGDFAAFERPFMDLGDRLVSKAMDDRIAVAILVQTLKELKGKATPHELVFVFSTQEEVGLRGATTAAYGVDPDLGLSVDVTGVGDTPKGAKMEVGLGKGPAVKVRDGRMLSDPRVVRWMADTAEKAGLPYQLEVLEGGTTDAAVIQLARAGVPAGCLSIPCRYIHSPSEMVDYTDVQNSVRLLVELLSHPIELK</sequence>
<dbReference type="PIRSF" id="PIRSF001123">
    <property type="entry name" value="PepA_GA"/>
    <property type="match status" value="1"/>
</dbReference>
<dbReference type="OrthoDB" id="9772053at2"/>
<gene>
    <name evidence="9" type="ORF">LARV_01169</name>
</gene>
<organism evidence="9">
    <name type="scientific">Longilinea arvoryzae</name>
    <dbReference type="NCBI Taxonomy" id="360412"/>
    <lineage>
        <taxon>Bacteria</taxon>
        <taxon>Bacillati</taxon>
        <taxon>Chloroflexota</taxon>
        <taxon>Anaerolineae</taxon>
        <taxon>Anaerolineales</taxon>
        <taxon>Anaerolineaceae</taxon>
        <taxon>Longilinea</taxon>
    </lineage>
</organism>
<comment type="cofactor">
    <cofactor evidence="8">
        <name>a divalent metal cation</name>
        <dbReference type="ChEBI" id="CHEBI:60240"/>
    </cofactor>
    <text evidence="8">Binds 2 divalent metal cations per subunit.</text>
</comment>
<dbReference type="PANTHER" id="PTHR32481">
    <property type="entry name" value="AMINOPEPTIDASE"/>
    <property type="match status" value="1"/>
</dbReference>
<dbReference type="GO" id="GO:0006508">
    <property type="term" value="P:proteolysis"/>
    <property type="evidence" value="ECO:0007669"/>
    <property type="project" value="UniProtKB-KW"/>
</dbReference>
<dbReference type="InterPro" id="IPR051464">
    <property type="entry name" value="Peptidase_M42_aminopept"/>
</dbReference>
<dbReference type="PANTHER" id="PTHR32481:SF9">
    <property type="entry name" value="ENDOGLUCANASE"/>
    <property type="match status" value="1"/>
</dbReference>
<dbReference type="Pfam" id="PF05343">
    <property type="entry name" value="Peptidase_M42"/>
    <property type="match status" value="1"/>
</dbReference>
<dbReference type="Gene3D" id="2.40.30.40">
    <property type="entry name" value="Peptidase M42, domain 2"/>
    <property type="match status" value="1"/>
</dbReference>
<dbReference type="GO" id="GO:0046872">
    <property type="term" value="F:metal ion binding"/>
    <property type="evidence" value="ECO:0007669"/>
    <property type="project" value="UniProtKB-UniRule"/>
</dbReference>
<keyword evidence="2" id="KW-0031">Aminopeptidase</keyword>
<feature type="binding site" evidence="8">
    <location>
        <position position="164"/>
    </location>
    <ligand>
        <name>Zn(2+)</name>
        <dbReference type="ChEBI" id="CHEBI:29105"/>
        <label>2</label>
    </ligand>
</feature>
<keyword evidence="10" id="KW-1185">Reference proteome</keyword>
<dbReference type="Gene3D" id="3.40.630.10">
    <property type="entry name" value="Zn peptidases"/>
    <property type="match status" value="1"/>
</dbReference>
<keyword evidence="4 8" id="KW-0479">Metal-binding</keyword>
<evidence type="ECO:0000256" key="6">
    <source>
        <dbReference type="PIRNR" id="PIRNR001123"/>
    </source>
</evidence>
<proteinExistence type="inferred from homology"/>
<evidence type="ECO:0000256" key="3">
    <source>
        <dbReference type="ARBA" id="ARBA00022670"/>
    </source>
</evidence>
<keyword evidence="3" id="KW-0645">Protease</keyword>
<dbReference type="RefSeq" id="WP_075072753.1">
    <property type="nucleotide sequence ID" value="NZ_DF967972.1"/>
</dbReference>